<dbReference type="GeneID" id="109724772"/>
<feature type="region of interest" description="Disordered" evidence="1">
    <location>
        <begin position="1"/>
        <end position="28"/>
    </location>
</feature>
<feature type="compositionally biased region" description="Low complexity" evidence="1">
    <location>
        <begin position="13"/>
        <end position="23"/>
    </location>
</feature>
<evidence type="ECO:0000313" key="2">
    <source>
        <dbReference type="Proteomes" id="UP000515123"/>
    </source>
</evidence>
<dbReference type="AlphaFoldDB" id="A0A6P5GTT6"/>
<keyword evidence="2" id="KW-1185">Reference proteome</keyword>
<dbReference type="Proteomes" id="UP000515123">
    <property type="component" value="Linkage group 19"/>
</dbReference>
<evidence type="ECO:0000256" key="1">
    <source>
        <dbReference type="SAM" id="MobiDB-lite"/>
    </source>
</evidence>
<dbReference type="RefSeq" id="XP_020109293.1">
    <property type="nucleotide sequence ID" value="XM_020253704.1"/>
</dbReference>
<sequence>MDRHHPVDALLLTSPPTTTPPTNWRRRRRPIQVRVRTYHLRRHLSSSFRLLFLTPIPNPRFQSLLPPPPFLPPPPSPRAGGGAAAPPATTAWGDDRAPLLSPTTLPRSLPPSPSSDRLRSPYPQSTPIACPIPRIRPPFPSLAVRLAREVSPREFWAAAAVFERARAD</sequence>
<reference evidence="3" key="2">
    <citation type="submission" date="2025-08" db="UniProtKB">
        <authorList>
            <consortium name="RefSeq"/>
        </authorList>
    </citation>
    <scope>IDENTIFICATION</scope>
    <source>
        <tissue evidence="3">Leaf</tissue>
    </source>
</reference>
<protein>
    <submittedName>
        <fullName evidence="3">Vegetative cell wall protein gp1-like</fullName>
    </submittedName>
</protein>
<proteinExistence type="predicted"/>
<reference evidence="2" key="1">
    <citation type="journal article" date="2015" name="Nat. Genet.">
        <title>The pineapple genome and the evolution of CAM photosynthesis.</title>
        <authorList>
            <person name="Ming R."/>
            <person name="VanBuren R."/>
            <person name="Wai C.M."/>
            <person name="Tang H."/>
            <person name="Schatz M.C."/>
            <person name="Bowers J.E."/>
            <person name="Lyons E."/>
            <person name="Wang M.L."/>
            <person name="Chen J."/>
            <person name="Biggers E."/>
            <person name="Zhang J."/>
            <person name="Huang L."/>
            <person name="Zhang L."/>
            <person name="Miao W."/>
            <person name="Zhang J."/>
            <person name="Ye Z."/>
            <person name="Miao C."/>
            <person name="Lin Z."/>
            <person name="Wang H."/>
            <person name="Zhou H."/>
            <person name="Yim W.C."/>
            <person name="Priest H.D."/>
            <person name="Zheng C."/>
            <person name="Woodhouse M."/>
            <person name="Edger P.P."/>
            <person name="Guyot R."/>
            <person name="Guo H.B."/>
            <person name="Guo H."/>
            <person name="Zheng G."/>
            <person name="Singh R."/>
            <person name="Sharma A."/>
            <person name="Min X."/>
            <person name="Zheng Y."/>
            <person name="Lee H."/>
            <person name="Gurtowski J."/>
            <person name="Sedlazeck F.J."/>
            <person name="Harkess A."/>
            <person name="McKain M.R."/>
            <person name="Liao Z."/>
            <person name="Fang J."/>
            <person name="Liu J."/>
            <person name="Zhang X."/>
            <person name="Zhang Q."/>
            <person name="Hu W."/>
            <person name="Qin Y."/>
            <person name="Wang K."/>
            <person name="Chen L.Y."/>
            <person name="Shirley N."/>
            <person name="Lin Y.R."/>
            <person name="Liu L.Y."/>
            <person name="Hernandez A.G."/>
            <person name="Wright C.L."/>
            <person name="Bulone V."/>
            <person name="Tuskan G.A."/>
            <person name="Heath K."/>
            <person name="Zee F."/>
            <person name="Moore P.H."/>
            <person name="Sunkar R."/>
            <person name="Leebens-Mack J.H."/>
            <person name="Mockler T."/>
            <person name="Bennetzen J.L."/>
            <person name="Freeling M."/>
            <person name="Sankoff D."/>
            <person name="Paterson A.H."/>
            <person name="Zhu X."/>
            <person name="Yang X."/>
            <person name="Smith J.A."/>
            <person name="Cushman J.C."/>
            <person name="Paull R.E."/>
            <person name="Yu Q."/>
        </authorList>
    </citation>
    <scope>NUCLEOTIDE SEQUENCE [LARGE SCALE GENOMIC DNA]</scope>
    <source>
        <strain evidence="2">cv. F153</strain>
    </source>
</reference>
<gene>
    <name evidence="3" type="primary">LOC109724772</name>
</gene>
<feature type="region of interest" description="Disordered" evidence="1">
    <location>
        <begin position="64"/>
        <end position="130"/>
    </location>
</feature>
<name>A0A6P5GTT6_ANACO</name>
<accession>A0A6P5GTT6</accession>
<evidence type="ECO:0000313" key="3">
    <source>
        <dbReference type="RefSeq" id="XP_020109293.1"/>
    </source>
</evidence>
<feature type="compositionally biased region" description="Pro residues" evidence="1">
    <location>
        <begin position="65"/>
        <end position="77"/>
    </location>
</feature>
<feature type="compositionally biased region" description="Low complexity" evidence="1">
    <location>
        <begin position="98"/>
        <end position="107"/>
    </location>
</feature>
<organism evidence="2 3">
    <name type="scientific">Ananas comosus</name>
    <name type="common">Pineapple</name>
    <name type="synonym">Ananas ananas</name>
    <dbReference type="NCBI Taxonomy" id="4615"/>
    <lineage>
        <taxon>Eukaryota</taxon>
        <taxon>Viridiplantae</taxon>
        <taxon>Streptophyta</taxon>
        <taxon>Embryophyta</taxon>
        <taxon>Tracheophyta</taxon>
        <taxon>Spermatophyta</taxon>
        <taxon>Magnoliopsida</taxon>
        <taxon>Liliopsida</taxon>
        <taxon>Poales</taxon>
        <taxon>Bromeliaceae</taxon>
        <taxon>Bromelioideae</taxon>
        <taxon>Ananas</taxon>
    </lineage>
</organism>